<dbReference type="EMBL" id="JAFLQZ010000016">
    <property type="protein sequence ID" value="MBO0360120.1"/>
    <property type="molecule type" value="Genomic_DNA"/>
</dbReference>
<reference evidence="1" key="1">
    <citation type="submission" date="2021-03" db="EMBL/GenBank/DDBJ databases">
        <authorList>
            <person name="Kim M.K."/>
        </authorList>
    </citation>
    <scope>NUCLEOTIDE SEQUENCE</scope>
    <source>
        <strain evidence="1">BT186</strain>
    </source>
</reference>
<proteinExistence type="predicted"/>
<comment type="caution">
    <text evidence="1">The sequence shown here is derived from an EMBL/GenBank/DDBJ whole genome shotgun (WGS) entry which is preliminary data.</text>
</comment>
<evidence type="ECO:0000313" key="2">
    <source>
        <dbReference type="Proteomes" id="UP000664144"/>
    </source>
</evidence>
<dbReference type="AlphaFoldDB" id="A0A939EZ10"/>
<organism evidence="1 2">
    <name type="scientific">Hymenobacter telluris</name>
    <dbReference type="NCBI Taxonomy" id="2816474"/>
    <lineage>
        <taxon>Bacteria</taxon>
        <taxon>Pseudomonadati</taxon>
        <taxon>Bacteroidota</taxon>
        <taxon>Cytophagia</taxon>
        <taxon>Cytophagales</taxon>
        <taxon>Hymenobacteraceae</taxon>
        <taxon>Hymenobacter</taxon>
    </lineage>
</organism>
<keyword evidence="2" id="KW-1185">Reference proteome</keyword>
<dbReference type="RefSeq" id="WP_206986061.1">
    <property type="nucleotide sequence ID" value="NZ_JAFLQZ010000016.1"/>
</dbReference>
<sequence length="125" mass="14662">MKAQKQKAFLKIFLGALGAVDLVWEEVYSDRTYGTVLYDMELKEQQAFVWHMTEQAVPSQEVSILLEYIVHQQLLDIDRLRRPLSEIAEEILALEKREKAVQDLFEVEVRMLDDGVETDSYFLHE</sequence>
<protein>
    <submittedName>
        <fullName evidence="1">Uncharacterized protein</fullName>
    </submittedName>
</protein>
<accession>A0A939EZ10</accession>
<evidence type="ECO:0000313" key="1">
    <source>
        <dbReference type="EMBL" id="MBO0360120.1"/>
    </source>
</evidence>
<gene>
    <name evidence="1" type="ORF">J0X19_19320</name>
</gene>
<name>A0A939EZ10_9BACT</name>
<dbReference type="Proteomes" id="UP000664144">
    <property type="component" value="Unassembled WGS sequence"/>
</dbReference>